<gene>
    <name evidence="8" type="ORF">ACFSBH_06345</name>
</gene>
<dbReference type="Proteomes" id="UP001597221">
    <property type="component" value="Unassembled WGS sequence"/>
</dbReference>
<feature type="transmembrane region" description="Helical" evidence="6">
    <location>
        <begin position="6"/>
        <end position="25"/>
    </location>
</feature>
<organism evidence="8 9">
    <name type="scientific">Oceanobacillus luteolus</name>
    <dbReference type="NCBI Taxonomy" id="1274358"/>
    <lineage>
        <taxon>Bacteria</taxon>
        <taxon>Bacillati</taxon>
        <taxon>Bacillota</taxon>
        <taxon>Bacilli</taxon>
        <taxon>Bacillales</taxon>
        <taxon>Bacillaceae</taxon>
        <taxon>Oceanobacillus</taxon>
    </lineage>
</organism>
<evidence type="ECO:0000256" key="2">
    <source>
        <dbReference type="ARBA" id="ARBA00022475"/>
    </source>
</evidence>
<feature type="transmembrane region" description="Helical" evidence="6">
    <location>
        <begin position="80"/>
        <end position="110"/>
    </location>
</feature>
<evidence type="ECO:0000256" key="5">
    <source>
        <dbReference type="ARBA" id="ARBA00023136"/>
    </source>
</evidence>
<keyword evidence="2" id="KW-1003">Cell membrane</keyword>
<keyword evidence="9" id="KW-1185">Reference proteome</keyword>
<evidence type="ECO:0000259" key="7">
    <source>
        <dbReference type="Pfam" id="PF00482"/>
    </source>
</evidence>
<keyword evidence="3 6" id="KW-0812">Transmembrane</keyword>
<dbReference type="Pfam" id="PF00482">
    <property type="entry name" value="T2SSF"/>
    <property type="match status" value="1"/>
</dbReference>
<reference evidence="9" key="1">
    <citation type="journal article" date="2019" name="Int. J. Syst. Evol. Microbiol.">
        <title>The Global Catalogue of Microorganisms (GCM) 10K type strain sequencing project: providing services to taxonomists for standard genome sequencing and annotation.</title>
        <authorList>
            <consortium name="The Broad Institute Genomics Platform"/>
            <consortium name="The Broad Institute Genome Sequencing Center for Infectious Disease"/>
            <person name="Wu L."/>
            <person name="Ma J."/>
        </authorList>
    </citation>
    <scope>NUCLEOTIDE SEQUENCE [LARGE SCALE GENOMIC DNA]</scope>
    <source>
        <strain evidence="9">CGMCC 1.12376</strain>
    </source>
</reference>
<proteinExistence type="predicted"/>
<keyword evidence="5 6" id="KW-0472">Membrane</keyword>
<evidence type="ECO:0000313" key="8">
    <source>
        <dbReference type="EMBL" id="MFD1607265.1"/>
    </source>
</evidence>
<feature type="domain" description="Type II secretion system protein GspF" evidence="7">
    <location>
        <begin position="134"/>
        <end position="265"/>
    </location>
</feature>
<sequence length="309" mass="35182">MDLEQIIGSILIIFLLGTLVFRRLFQSRRRKQVEKEQSKLESMKRERSIQAIRMRTLGGNTLIDYATYELSFGEKVKYTLMAGAVLFGIAYLFYDNFIVSSIVGLLGVFYPRMKKKSLNEKRKNELLLQFKEAISALSSSLAAGQSIENAFRDALKDLKLLYPNDDIHIIKEFNLINRRIENGETVERAIDDFAKRSDIEDIINFSNVFITCKRTGGDLVRVIKQTSDILSDKIEIQQEIRILVSQKKFESKIMAIAPIGIILMLRVSSPEFVAPLFDLGTPGPVVMTVALIFIVLSLFISQKIMDIKI</sequence>
<evidence type="ECO:0000256" key="6">
    <source>
        <dbReference type="SAM" id="Phobius"/>
    </source>
</evidence>
<evidence type="ECO:0000256" key="3">
    <source>
        <dbReference type="ARBA" id="ARBA00022692"/>
    </source>
</evidence>
<comment type="caution">
    <text evidence="8">The sequence shown here is derived from an EMBL/GenBank/DDBJ whole genome shotgun (WGS) entry which is preliminary data.</text>
</comment>
<evidence type="ECO:0000256" key="1">
    <source>
        <dbReference type="ARBA" id="ARBA00004651"/>
    </source>
</evidence>
<dbReference type="InterPro" id="IPR018076">
    <property type="entry name" value="T2SS_GspF_dom"/>
</dbReference>
<protein>
    <submittedName>
        <fullName evidence="8">Type II secretion system F family protein</fullName>
    </submittedName>
</protein>
<evidence type="ECO:0000256" key="4">
    <source>
        <dbReference type="ARBA" id="ARBA00022989"/>
    </source>
</evidence>
<dbReference type="PANTHER" id="PTHR35007:SF1">
    <property type="entry name" value="PILUS ASSEMBLY PROTEIN"/>
    <property type="match status" value="1"/>
</dbReference>
<dbReference type="RefSeq" id="WP_251512001.1">
    <property type="nucleotide sequence ID" value="NZ_JAMBON010000003.1"/>
</dbReference>
<accession>A0ABW4HRE6</accession>
<feature type="transmembrane region" description="Helical" evidence="6">
    <location>
        <begin position="281"/>
        <end position="300"/>
    </location>
</feature>
<keyword evidence="4 6" id="KW-1133">Transmembrane helix</keyword>
<dbReference type="EMBL" id="JBHUDE010000033">
    <property type="protein sequence ID" value="MFD1607265.1"/>
    <property type="molecule type" value="Genomic_DNA"/>
</dbReference>
<dbReference type="PANTHER" id="PTHR35007">
    <property type="entry name" value="INTEGRAL MEMBRANE PROTEIN-RELATED"/>
    <property type="match status" value="1"/>
</dbReference>
<evidence type="ECO:0000313" key="9">
    <source>
        <dbReference type="Proteomes" id="UP001597221"/>
    </source>
</evidence>
<comment type="subcellular location">
    <subcellularLocation>
        <location evidence="1">Cell membrane</location>
        <topology evidence="1">Multi-pass membrane protein</topology>
    </subcellularLocation>
</comment>
<name>A0ABW4HRE6_9BACI</name>